<sequence length="151" mass="17189">MNFFVVTKKTLLLFFTAAIVLVAGFFGYFLLKQGDLPVWLQQSNDSIREIDMITIEFHTKTKDGKDLVVQRWDPGTIFLEKGEKVNLYINATNGEDHPFHIEGTNIKGIVKKGGTTMVPLQFEEEGTYRLICDTHAHRDHSIPMIGYIVVD</sequence>
<protein>
    <submittedName>
        <fullName evidence="2">Heme/copper-type cytochrome/quinol oxidases, subunit 2</fullName>
    </submittedName>
</protein>
<evidence type="ECO:0000313" key="3">
    <source>
        <dbReference type="Proteomes" id="UP000027936"/>
    </source>
</evidence>
<dbReference type="AlphaFoldDB" id="A0A072NJY6"/>
<feature type="transmembrane region" description="Helical" evidence="1">
    <location>
        <begin position="12"/>
        <end position="31"/>
    </location>
</feature>
<reference evidence="2 3" key="1">
    <citation type="submission" date="2014-04" db="EMBL/GenBank/DDBJ databases">
        <title>Draft genome sequence of Bacillus azotoformans MEV2011, a (co-) denitrifying strain unable to grow in the presence of oxygen.</title>
        <authorList>
            <person name="Nielsen M."/>
            <person name="Schreiber L."/>
            <person name="Finster K."/>
            <person name="Schramm A."/>
        </authorList>
    </citation>
    <scope>NUCLEOTIDE SEQUENCE [LARGE SCALE GENOMIC DNA]</scope>
    <source>
        <strain evidence="2 3">MEV2011</strain>
    </source>
</reference>
<keyword evidence="1" id="KW-0812">Transmembrane</keyword>
<evidence type="ECO:0000256" key="1">
    <source>
        <dbReference type="SAM" id="Phobius"/>
    </source>
</evidence>
<comment type="caution">
    <text evidence="2">The sequence shown here is derived from an EMBL/GenBank/DDBJ whole genome shotgun (WGS) entry which is preliminary data.</text>
</comment>
<dbReference type="RefSeq" id="WP_035196553.1">
    <property type="nucleotide sequence ID" value="NZ_JJRY01000012.1"/>
</dbReference>
<dbReference type="Proteomes" id="UP000027936">
    <property type="component" value="Unassembled WGS sequence"/>
</dbReference>
<accession>A0A072NJY6</accession>
<evidence type="ECO:0000313" key="2">
    <source>
        <dbReference type="EMBL" id="KEF37776.1"/>
    </source>
</evidence>
<dbReference type="InterPro" id="IPR008972">
    <property type="entry name" value="Cupredoxin"/>
</dbReference>
<proteinExistence type="predicted"/>
<dbReference type="Gene3D" id="2.60.40.420">
    <property type="entry name" value="Cupredoxins - blue copper proteins"/>
    <property type="match status" value="1"/>
</dbReference>
<dbReference type="OrthoDB" id="9773354at2"/>
<dbReference type="PATRIC" id="fig|1348973.3.peg.2980"/>
<dbReference type="EMBL" id="JJRY01000012">
    <property type="protein sequence ID" value="KEF37776.1"/>
    <property type="molecule type" value="Genomic_DNA"/>
</dbReference>
<organism evidence="2 3">
    <name type="scientific">Schinkia azotoformans MEV2011</name>
    <dbReference type="NCBI Taxonomy" id="1348973"/>
    <lineage>
        <taxon>Bacteria</taxon>
        <taxon>Bacillati</taxon>
        <taxon>Bacillota</taxon>
        <taxon>Bacilli</taxon>
        <taxon>Bacillales</taxon>
        <taxon>Bacillaceae</taxon>
        <taxon>Calidifontibacillus/Schinkia group</taxon>
        <taxon>Schinkia</taxon>
    </lineage>
</organism>
<dbReference type="SUPFAM" id="SSF49503">
    <property type="entry name" value="Cupredoxins"/>
    <property type="match status" value="1"/>
</dbReference>
<keyword evidence="1" id="KW-1133">Transmembrane helix</keyword>
<name>A0A072NJY6_SCHAZ</name>
<gene>
    <name evidence="2" type="ORF">M670_03082</name>
</gene>
<keyword evidence="1" id="KW-0472">Membrane</keyword>